<dbReference type="AlphaFoldDB" id="A0A1J5T6N8"/>
<evidence type="ECO:0000256" key="7">
    <source>
        <dbReference type="PIRNR" id="PIRNR000124"/>
    </source>
</evidence>
<gene>
    <name evidence="12" type="ORF">BEU04_01025</name>
</gene>
<dbReference type="SMART" id="SM00984">
    <property type="entry name" value="UDPG_MGDP_dh_C"/>
    <property type="match status" value="1"/>
</dbReference>
<evidence type="ECO:0000256" key="5">
    <source>
        <dbReference type="ARBA" id="ARBA00023027"/>
    </source>
</evidence>
<dbReference type="Proteomes" id="UP000183815">
    <property type="component" value="Unassembled WGS sequence"/>
</dbReference>
<feature type="binding site" evidence="10">
    <location>
        <position position="160"/>
    </location>
    <ligand>
        <name>NAD(+)</name>
        <dbReference type="ChEBI" id="CHEBI:57540"/>
    </ligand>
</feature>
<dbReference type="Pfam" id="PF00984">
    <property type="entry name" value="UDPG_MGDP_dh"/>
    <property type="match status" value="1"/>
</dbReference>
<organism evidence="12 13">
    <name type="scientific">Marine Group III euryarchaeote CG-Bathy1</name>
    <dbReference type="NCBI Taxonomy" id="1889001"/>
    <lineage>
        <taxon>Archaea</taxon>
        <taxon>Methanobacteriati</taxon>
        <taxon>Thermoplasmatota</taxon>
        <taxon>Thermoplasmata</taxon>
        <taxon>Candidatus Thermoprofundales</taxon>
    </lineage>
</organism>
<dbReference type="EC" id="1.1.1.22" evidence="3 7"/>
<comment type="pathway">
    <text evidence="1">Nucleotide-sugar biosynthesis; UDP-alpha-D-glucuronate biosynthesis; UDP-alpha-D-glucuronate from UDP-alpha-D-glucose: step 1/1.</text>
</comment>
<feature type="binding site" evidence="10">
    <location>
        <position position="124"/>
    </location>
    <ligand>
        <name>NAD(+)</name>
        <dbReference type="ChEBI" id="CHEBI:57540"/>
    </ligand>
</feature>
<dbReference type="PANTHER" id="PTHR43750:SF3">
    <property type="entry name" value="UDP-GLUCOSE 6-DEHYDROGENASE TUAD"/>
    <property type="match status" value="1"/>
</dbReference>
<dbReference type="InterPro" id="IPR001732">
    <property type="entry name" value="UDP-Glc/GDP-Man_DH_N"/>
</dbReference>
<dbReference type="Gene3D" id="3.40.50.720">
    <property type="entry name" value="NAD(P)-binding Rossmann-like Domain"/>
    <property type="match status" value="2"/>
</dbReference>
<feature type="binding site" evidence="9">
    <location>
        <position position="262"/>
    </location>
    <ligand>
        <name>substrate</name>
    </ligand>
</feature>
<dbReference type="GO" id="GO:0051287">
    <property type="term" value="F:NAD binding"/>
    <property type="evidence" value="ECO:0007669"/>
    <property type="project" value="InterPro"/>
</dbReference>
<dbReference type="Gene3D" id="1.20.5.100">
    <property type="entry name" value="Cytochrome c1, transmembrane anchor, C-terminal"/>
    <property type="match status" value="1"/>
</dbReference>
<keyword evidence="4 7" id="KW-0560">Oxidoreductase</keyword>
<evidence type="ECO:0000256" key="4">
    <source>
        <dbReference type="ARBA" id="ARBA00023002"/>
    </source>
</evidence>
<feature type="domain" description="UDP-glucose/GDP-mannose dehydrogenase C-terminal" evidence="11">
    <location>
        <begin position="318"/>
        <end position="418"/>
    </location>
</feature>
<dbReference type="Pfam" id="PF03721">
    <property type="entry name" value="UDPG_MGDP_dh_N"/>
    <property type="match status" value="1"/>
</dbReference>
<evidence type="ECO:0000256" key="6">
    <source>
        <dbReference type="ARBA" id="ARBA00047473"/>
    </source>
</evidence>
<feature type="active site" description="Nucleophile" evidence="8">
    <location>
        <position position="265"/>
    </location>
</feature>
<dbReference type="SUPFAM" id="SSF52413">
    <property type="entry name" value="UDP-glucose/GDP-mannose dehydrogenase C-terminal domain"/>
    <property type="match status" value="1"/>
</dbReference>
<dbReference type="InterPro" id="IPR036220">
    <property type="entry name" value="UDP-Glc/GDP-Man_DH_C_sf"/>
</dbReference>
<dbReference type="PIRSF" id="PIRSF000124">
    <property type="entry name" value="UDPglc_GDPman_dh"/>
    <property type="match status" value="1"/>
</dbReference>
<evidence type="ECO:0000256" key="10">
    <source>
        <dbReference type="PIRSR" id="PIRSR500134-3"/>
    </source>
</evidence>
<dbReference type="NCBIfam" id="TIGR03026">
    <property type="entry name" value="NDP-sugDHase"/>
    <property type="match status" value="1"/>
</dbReference>
<dbReference type="GO" id="GO:0003979">
    <property type="term" value="F:UDP-glucose 6-dehydrogenase activity"/>
    <property type="evidence" value="ECO:0007669"/>
    <property type="project" value="UniProtKB-EC"/>
</dbReference>
<dbReference type="SUPFAM" id="SSF51735">
    <property type="entry name" value="NAD(P)-binding Rossmann-fold domains"/>
    <property type="match status" value="1"/>
</dbReference>
<dbReference type="InterPro" id="IPR036291">
    <property type="entry name" value="NAD(P)-bd_dom_sf"/>
</dbReference>
<feature type="binding site" evidence="10">
    <location>
        <position position="332"/>
    </location>
    <ligand>
        <name>NAD(+)</name>
        <dbReference type="ChEBI" id="CHEBI:57540"/>
    </ligand>
</feature>
<feature type="binding site" evidence="10">
    <location>
        <position position="268"/>
    </location>
    <ligand>
        <name>NAD(+)</name>
        <dbReference type="ChEBI" id="CHEBI:57540"/>
    </ligand>
</feature>
<dbReference type="InterPro" id="IPR028357">
    <property type="entry name" value="UDPglc_DH_bac"/>
</dbReference>
<dbReference type="UniPathway" id="UPA00038">
    <property type="reaction ID" value="UER00491"/>
</dbReference>
<reference evidence="12 13" key="1">
    <citation type="submission" date="2016-08" db="EMBL/GenBank/DDBJ databases">
        <title>New Insights into Marine Group III Euryarchaeota, from dark to light.</title>
        <authorList>
            <person name="Haro-Moreno J.M."/>
            <person name="Rodriguez-Valera F."/>
            <person name="Lopez-Garcia P."/>
            <person name="Moreira D."/>
            <person name="Martin-Cuadrado A.B."/>
        </authorList>
    </citation>
    <scope>NUCLEOTIDE SEQUENCE [LARGE SCALE GENOMIC DNA]</scope>
    <source>
        <strain evidence="12">CG-Bathy1</strain>
    </source>
</reference>
<protein>
    <recommendedName>
        <fullName evidence="3 7">UDP-glucose 6-dehydrogenase</fullName>
        <ecNumber evidence="3 7">1.1.1.22</ecNumber>
    </recommendedName>
</protein>
<sequence>MRISVIGSGYVGIVTGATLAEAGFKITCLDILEEKISDIKRGISPIYEPGLERLIRNGLDSGNLNASTELEKHIANSDVVFVCVGTPSNEDGSIDLQYIESVSKTIGKSIKDSEEDIVVVVKSTVVPLTTEETVQKIILEESGRKRETVGIAMNPEFLREGSAVDDALNPDRIVLGCTDEKSKTALMKIYEGHTCPIMHCDPRTAEMIKYSSNSFLAAKISFVNELANMCDKWNMDFERVAEGMGMDSRISKQFLRAGVGFGGSCFPKDVKALRRAAKNDGLSSEMLDATLSVNEKQPEIVVNMAREMLGELKNKKIAVLGLAFKADTDDIRESRAFNIVEKLKNENAEVIGHDPQATETFAKETGITCTDDLEEALRGVDCVIIQTEWDEYKSIKPEFLCNLMKKPIVIDGRRTFDNGYFTDSDVEYVAIGLGN</sequence>
<feature type="binding site" evidence="10">
    <location>
        <position position="86"/>
    </location>
    <ligand>
        <name>NAD(+)</name>
        <dbReference type="ChEBI" id="CHEBI:57540"/>
    </ligand>
</feature>
<dbReference type="InterPro" id="IPR014026">
    <property type="entry name" value="UDP-Glc/GDP-Man_DH_dimer"/>
</dbReference>
<evidence type="ECO:0000256" key="1">
    <source>
        <dbReference type="ARBA" id="ARBA00004701"/>
    </source>
</evidence>
<feature type="binding site" evidence="9">
    <location>
        <position position="325"/>
    </location>
    <ligand>
        <name>substrate</name>
    </ligand>
</feature>
<dbReference type="InterPro" id="IPR017476">
    <property type="entry name" value="UDP-Glc/GDP-Man"/>
</dbReference>
<feature type="binding site" evidence="9">
    <location>
        <position position="209"/>
    </location>
    <ligand>
        <name>substrate</name>
    </ligand>
</feature>
<evidence type="ECO:0000256" key="2">
    <source>
        <dbReference type="ARBA" id="ARBA00006601"/>
    </source>
</evidence>
<comment type="caution">
    <text evidence="12">The sequence shown here is derived from an EMBL/GenBank/DDBJ whole genome shotgun (WGS) entry which is preliminary data.</text>
</comment>
<dbReference type="InterPro" id="IPR008927">
    <property type="entry name" value="6-PGluconate_DH-like_C_sf"/>
</dbReference>
<dbReference type="Pfam" id="PF03720">
    <property type="entry name" value="UDPG_MGDP_dh_C"/>
    <property type="match status" value="1"/>
</dbReference>
<name>A0A1J5T6N8_9ARCH</name>
<dbReference type="PANTHER" id="PTHR43750">
    <property type="entry name" value="UDP-GLUCOSE 6-DEHYDROGENASE TUAD"/>
    <property type="match status" value="1"/>
</dbReference>
<keyword evidence="5 7" id="KW-0520">NAD</keyword>
<dbReference type="GO" id="GO:0000271">
    <property type="term" value="P:polysaccharide biosynthetic process"/>
    <property type="evidence" value="ECO:0007669"/>
    <property type="project" value="InterPro"/>
</dbReference>
<evidence type="ECO:0000313" key="12">
    <source>
        <dbReference type="EMBL" id="OIR16554.1"/>
    </source>
</evidence>
<evidence type="ECO:0000256" key="9">
    <source>
        <dbReference type="PIRSR" id="PIRSR500134-2"/>
    </source>
</evidence>
<feature type="binding site" evidence="10">
    <location>
        <position position="35"/>
    </location>
    <ligand>
        <name>NAD(+)</name>
        <dbReference type="ChEBI" id="CHEBI:57540"/>
    </ligand>
</feature>
<feature type="binding site" evidence="9">
    <location>
        <begin position="157"/>
        <end position="160"/>
    </location>
    <ligand>
        <name>substrate</name>
    </ligand>
</feature>
<feature type="binding site" evidence="10">
    <location>
        <position position="30"/>
    </location>
    <ligand>
        <name>NAD(+)</name>
        <dbReference type="ChEBI" id="CHEBI:57540"/>
    </ligand>
</feature>
<evidence type="ECO:0000256" key="8">
    <source>
        <dbReference type="PIRSR" id="PIRSR500134-1"/>
    </source>
</evidence>
<dbReference type="PIRSF" id="PIRSF500134">
    <property type="entry name" value="UDPglc_DH_bac"/>
    <property type="match status" value="1"/>
</dbReference>
<evidence type="ECO:0000259" key="11">
    <source>
        <dbReference type="SMART" id="SM00984"/>
    </source>
</evidence>
<accession>A0A1J5T6N8</accession>
<proteinExistence type="inferred from homology"/>
<dbReference type="GO" id="GO:0006065">
    <property type="term" value="P:UDP-glucuronate biosynthetic process"/>
    <property type="evidence" value="ECO:0007669"/>
    <property type="project" value="UniProtKB-UniPathway"/>
</dbReference>
<dbReference type="InterPro" id="IPR014027">
    <property type="entry name" value="UDP-Glc/GDP-Man_DH_C"/>
</dbReference>
<comment type="similarity">
    <text evidence="2 7">Belongs to the UDP-glucose/GDP-mannose dehydrogenase family.</text>
</comment>
<feature type="binding site" evidence="9">
    <location>
        <begin position="254"/>
        <end position="258"/>
    </location>
    <ligand>
        <name>substrate</name>
    </ligand>
</feature>
<dbReference type="EMBL" id="MIYU01000012">
    <property type="protein sequence ID" value="OIR16554.1"/>
    <property type="molecule type" value="Genomic_DNA"/>
</dbReference>
<evidence type="ECO:0000313" key="13">
    <source>
        <dbReference type="Proteomes" id="UP000183815"/>
    </source>
</evidence>
<evidence type="ECO:0000256" key="3">
    <source>
        <dbReference type="ARBA" id="ARBA00012954"/>
    </source>
</evidence>
<dbReference type="SUPFAM" id="SSF48179">
    <property type="entry name" value="6-phosphogluconate dehydrogenase C-terminal domain-like"/>
    <property type="match status" value="1"/>
</dbReference>
<comment type="catalytic activity">
    <reaction evidence="6 7">
        <text>UDP-alpha-D-glucose + 2 NAD(+) + H2O = UDP-alpha-D-glucuronate + 2 NADH + 3 H(+)</text>
        <dbReference type="Rhea" id="RHEA:23596"/>
        <dbReference type="ChEBI" id="CHEBI:15377"/>
        <dbReference type="ChEBI" id="CHEBI:15378"/>
        <dbReference type="ChEBI" id="CHEBI:57540"/>
        <dbReference type="ChEBI" id="CHEBI:57945"/>
        <dbReference type="ChEBI" id="CHEBI:58052"/>
        <dbReference type="ChEBI" id="CHEBI:58885"/>
        <dbReference type="EC" id="1.1.1.22"/>
    </reaction>
</comment>